<accession>A0A212EYT0</accession>
<evidence type="ECO:0000256" key="1">
    <source>
        <dbReference type="SAM" id="Coils"/>
    </source>
</evidence>
<dbReference type="AlphaFoldDB" id="A0A212EYT0"/>
<dbReference type="EMBL" id="AGBW02011440">
    <property type="protein sequence ID" value="OWR46663.1"/>
    <property type="molecule type" value="Genomic_DNA"/>
</dbReference>
<reference evidence="3 4" key="1">
    <citation type="journal article" date="2011" name="Cell">
        <title>The monarch butterfly genome yields insights into long-distance migration.</title>
        <authorList>
            <person name="Zhan S."/>
            <person name="Merlin C."/>
            <person name="Boore J.L."/>
            <person name="Reppert S.M."/>
        </authorList>
    </citation>
    <scope>NUCLEOTIDE SEQUENCE [LARGE SCALE GENOMIC DNA]</scope>
    <source>
        <strain evidence="3">F-2</strain>
    </source>
</reference>
<dbReference type="GO" id="GO:0005524">
    <property type="term" value="F:ATP binding"/>
    <property type="evidence" value="ECO:0007669"/>
    <property type="project" value="InterPro"/>
</dbReference>
<dbReference type="GO" id="GO:0016887">
    <property type="term" value="F:ATP hydrolysis activity"/>
    <property type="evidence" value="ECO:0007669"/>
    <property type="project" value="InterPro"/>
</dbReference>
<dbReference type="STRING" id="278856.A0A212EYT0"/>
<evidence type="ECO:0000259" key="2">
    <source>
        <dbReference type="Pfam" id="PF00004"/>
    </source>
</evidence>
<name>A0A212EYT0_DANPL</name>
<dbReference type="Proteomes" id="UP000007151">
    <property type="component" value="Unassembled WGS sequence"/>
</dbReference>
<organism evidence="3 4">
    <name type="scientific">Danaus plexippus plexippus</name>
    <dbReference type="NCBI Taxonomy" id="278856"/>
    <lineage>
        <taxon>Eukaryota</taxon>
        <taxon>Metazoa</taxon>
        <taxon>Ecdysozoa</taxon>
        <taxon>Arthropoda</taxon>
        <taxon>Hexapoda</taxon>
        <taxon>Insecta</taxon>
        <taxon>Pterygota</taxon>
        <taxon>Neoptera</taxon>
        <taxon>Endopterygota</taxon>
        <taxon>Lepidoptera</taxon>
        <taxon>Glossata</taxon>
        <taxon>Ditrysia</taxon>
        <taxon>Papilionoidea</taxon>
        <taxon>Nymphalidae</taxon>
        <taxon>Danainae</taxon>
        <taxon>Danaini</taxon>
        <taxon>Danaina</taxon>
        <taxon>Danaus</taxon>
        <taxon>Danaus</taxon>
    </lineage>
</organism>
<dbReference type="InParanoid" id="A0A212EYT0"/>
<comment type="caution">
    <text evidence="3">The sequence shown here is derived from an EMBL/GenBank/DDBJ whole genome shotgun (WGS) entry which is preliminary data.</text>
</comment>
<proteinExistence type="predicted"/>
<dbReference type="KEGG" id="dpl:KGM_201223"/>
<dbReference type="Pfam" id="PF00004">
    <property type="entry name" value="AAA"/>
    <property type="match status" value="1"/>
</dbReference>
<feature type="domain" description="ATPase AAA-type core" evidence="2">
    <location>
        <begin position="562"/>
        <end position="693"/>
    </location>
</feature>
<dbReference type="PANTHER" id="PTHR14690">
    <property type="entry name" value="IQ MOTIF CONTAINING WITH AAA DOMAIN 1"/>
    <property type="match status" value="1"/>
</dbReference>
<dbReference type="InterPro" id="IPR027417">
    <property type="entry name" value="P-loop_NTPase"/>
</dbReference>
<evidence type="ECO:0000313" key="3">
    <source>
        <dbReference type="EMBL" id="OWR46663.1"/>
    </source>
</evidence>
<dbReference type="SUPFAM" id="SSF52540">
    <property type="entry name" value="P-loop containing nucleoside triphosphate hydrolases"/>
    <property type="match status" value="1"/>
</dbReference>
<dbReference type="InterPro" id="IPR003959">
    <property type="entry name" value="ATPase_AAA_core"/>
</dbReference>
<keyword evidence="4" id="KW-1185">Reference proteome</keyword>
<protein>
    <submittedName>
        <fullName evidence="3">IQ and AAA domain-containing protein 1</fullName>
    </submittedName>
</protein>
<gene>
    <name evidence="3" type="ORF">KGM_201223</name>
</gene>
<dbReference type="eggNOG" id="KOG0740">
    <property type="taxonomic scope" value="Eukaryota"/>
</dbReference>
<dbReference type="InterPro" id="IPR052267">
    <property type="entry name" value="N-DRC_Component"/>
</dbReference>
<feature type="coiled-coil region" evidence="1">
    <location>
        <begin position="390"/>
        <end position="436"/>
    </location>
</feature>
<evidence type="ECO:0000313" key="4">
    <source>
        <dbReference type="Proteomes" id="UP000007151"/>
    </source>
</evidence>
<keyword evidence="1" id="KW-0175">Coiled coil</keyword>
<dbReference type="PANTHER" id="PTHR14690:SF9">
    <property type="entry name" value="GH08353P"/>
    <property type="match status" value="1"/>
</dbReference>
<dbReference type="Gene3D" id="3.40.50.300">
    <property type="entry name" value="P-loop containing nucleotide triphosphate hydrolases"/>
    <property type="match status" value="1"/>
</dbReference>
<sequence length="826" mass="98222">MSSAYYFRKWKNVIKNLDTIINLDLEYQDTKAHDQQWCDAVERLSGMLGTYIASYNDAVECLHQNLQIQKTLYMSNIVDAIVARILELKEQLRKLEGSCYQFLGNSLFDHKLTSYDVEFSQLSNQYKRSEDIETAVSEALQKAKNKSEETIVNIDNERPSENLTEKLKWWDAGETLPEEDHQGINITKIYEVAEKISEESLERKKMIALIQAHEKTRQVTKLFTQRKQRRELWEKELKGILNPPAKRVLRERSAKIIQIVMRSYFKIKRERLKLYKREELLQMRFCERPKKEYIQRDKEIKLRNFETYQRYKEEWERDCEEYMKDFKKRRGDEIGEEFRDCIRNWFEKYYEAKFFYDIPKENQGGTLLIIKEEIPTPSEWLQKYEAYLEEKKANKNKTALQLKYEKLAAKEEEMMLKREELKKKKLEAELLKKIMKNPTLHPGYNYPLSKKIKHLCEKALAEEYKNNEEIMPSKIPEKKHRTKKTRQIKKQTADISDKLLDLAENNVLKEYPKTIFADFLGDFNYAGDDMRCSLRSPLPFGGETRTIWWERCREVMHGFRKVLLVGPRDSGKTTLVHIMATECDAVLYELDPLQIAVENQTSEHLKQLINDTAACAKVTQPSVIHMKNINLLFSSKVPPEYSYMKMDLIKRYFIRQLFKKIHKHDNITIVGSCVNPWMTRSKQMLKKFKSVVLLPDTNYSTVQLILRNWVLNNRIIPLNLDTHSLAYVLRGYPFGMLITALEEFLTAERIIKIACFGLKSTEVYNYIVESYSNVESDYDKYKNWYINNTYWGIMESKHLEERLQFKARLGEWNEKTKKKKQRNKAK</sequence>